<gene>
    <name evidence="1" type="ORF">EJA12_08140</name>
</gene>
<dbReference type="Pfam" id="PF13143">
    <property type="entry name" value="DUF3986"/>
    <property type="match status" value="1"/>
</dbReference>
<reference evidence="1 2" key="1">
    <citation type="submission" date="2018-12" db="EMBL/GenBank/DDBJ databases">
        <title>Comparitive functional genomics of dry heat resistant strains isolated from the viking spacecraft.</title>
        <authorList>
            <person name="Seuylemezian A."/>
            <person name="Vaishampayan P."/>
        </authorList>
    </citation>
    <scope>NUCLEOTIDE SEQUENCE [LARGE SCALE GENOMIC DNA]</scope>
    <source>
        <strain evidence="1 2">M6-11</strain>
    </source>
</reference>
<proteinExistence type="predicted"/>
<dbReference type="Proteomes" id="UP000272481">
    <property type="component" value="Unassembled WGS sequence"/>
</dbReference>
<organism evidence="1 2">
    <name type="scientific">Bhargavaea beijingensis</name>
    <dbReference type="NCBI Taxonomy" id="426756"/>
    <lineage>
        <taxon>Bacteria</taxon>
        <taxon>Bacillati</taxon>
        <taxon>Bacillota</taxon>
        <taxon>Bacilli</taxon>
        <taxon>Bacillales</taxon>
        <taxon>Caryophanaceae</taxon>
        <taxon>Bhargavaea</taxon>
    </lineage>
</organism>
<comment type="caution">
    <text evidence="1">The sequence shown here is derived from an EMBL/GenBank/DDBJ whole genome shotgun (WGS) entry which is preliminary data.</text>
</comment>
<keyword evidence="2" id="KW-1185">Reference proteome</keyword>
<dbReference type="EMBL" id="RWGW01000011">
    <property type="protein sequence ID" value="RSK31944.1"/>
    <property type="molecule type" value="Genomic_DNA"/>
</dbReference>
<evidence type="ECO:0000313" key="2">
    <source>
        <dbReference type="Proteomes" id="UP000272481"/>
    </source>
</evidence>
<accession>A0ABX9ZCR1</accession>
<name>A0ABX9ZCR1_9BACL</name>
<protein>
    <submittedName>
        <fullName evidence="1">DUF3986 family protein</fullName>
    </submittedName>
</protein>
<sequence length="80" mass="9419">MNMRYDSRYHLHLGYYENSHDLEAVALKQENEAVWDVFFNCNDEQSDEFGTRIFSITQDDLDYGTGSSLFARWLATHGYI</sequence>
<dbReference type="InterPro" id="IPR025047">
    <property type="entry name" value="DUF3986"/>
</dbReference>
<evidence type="ECO:0000313" key="1">
    <source>
        <dbReference type="EMBL" id="RSK31944.1"/>
    </source>
</evidence>